<keyword evidence="10" id="KW-0407">Ion channel</keyword>
<keyword evidence="5" id="KW-0631">Potassium channel</keyword>
<evidence type="ECO:0000256" key="7">
    <source>
        <dbReference type="ARBA" id="ARBA00022989"/>
    </source>
</evidence>
<evidence type="ECO:0000256" key="8">
    <source>
        <dbReference type="ARBA" id="ARBA00023065"/>
    </source>
</evidence>
<dbReference type="InterPro" id="IPR047871">
    <property type="entry name" value="K_chnl_Slo-like"/>
</dbReference>
<evidence type="ECO:0000313" key="11">
    <source>
        <dbReference type="EMBL" id="KAF4693176.1"/>
    </source>
</evidence>
<evidence type="ECO:0000256" key="9">
    <source>
        <dbReference type="ARBA" id="ARBA00023136"/>
    </source>
</evidence>
<keyword evidence="9" id="KW-0472">Membrane</keyword>
<keyword evidence="3" id="KW-0633">Potassium transport</keyword>
<organism evidence="11 12">
    <name type="scientific">Perkinsus olseni</name>
    <name type="common">Perkinsus atlanticus</name>
    <dbReference type="NCBI Taxonomy" id="32597"/>
    <lineage>
        <taxon>Eukaryota</taxon>
        <taxon>Sar</taxon>
        <taxon>Alveolata</taxon>
        <taxon>Perkinsozoa</taxon>
        <taxon>Perkinsea</taxon>
        <taxon>Perkinsida</taxon>
        <taxon>Perkinsidae</taxon>
        <taxon>Perkinsus</taxon>
    </lineage>
</organism>
<dbReference type="EMBL" id="JABANP010000049">
    <property type="protein sequence ID" value="KAF4693176.1"/>
    <property type="molecule type" value="Genomic_DNA"/>
</dbReference>
<protein>
    <submittedName>
        <fullName evidence="11">Uncharacterized protein</fullName>
    </submittedName>
</protein>
<gene>
    <name evidence="11" type="ORF">FOZ60_011636</name>
</gene>
<dbReference type="Proteomes" id="UP000541610">
    <property type="component" value="Unassembled WGS sequence"/>
</dbReference>
<dbReference type="GO" id="GO:0005267">
    <property type="term" value="F:potassium channel activity"/>
    <property type="evidence" value="ECO:0007669"/>
    <property type="project" value="UniProtKB-KW"/>
</dbReference>
<evidence type="ECO:0000256" key="5">
    <source>
        <dbReference type="ARBA" id="ARBA00022826"/>
    </source>
</evidence>
<evidence type="ECO:0000256" key="3">
    <source>
        <dbReference type="ARBA" id="ARBA00022538"/>
    </source>
</evidence>
<dbReference type="PANTHER" id="PTHR10027:SF10">
    <property type="entry name" value="SLOWPOKE 2, ISOFORM D"/>
    <property type="match status" value="1"/>
</dbReference>
<name>A0A7J6PBP9_PEROL</name>
<keyword evidence="8" id="KW-0406">Ion transport</keyword>
<accession>A0A7J6PBP9</accession>
<proteinExistence type="predicted"/>
<comment type="caution">
    <text evidence="11">The sequence shown here is derived from an EMBL/GenBank/DDBJ whole genome shotgun (WGS) entry which is preliminary data.</text>
</comment>
<evidence type="ECO:0000313" key="12">
    <source>
        <dbReference type="Proteomes" id="UP000541610"/>
    </source>
</evidence>
<evidence type="ECO:0000256" key="6">
    <source>
        <dbReference type="ARBA" id="ARBA00022958"/>
    </source>
</evidence>
<keyword evidence="7" id="KW-1133">Transmembrane helix</keyword>
<comment type="subcellular location">
    <subcellularLocation>
        <location evidence="1">Membrane</location>
        <topology evidence="1">Multi-pass membrane protein</topology>
    </subcellularLocation>
</comment>
<dbReference type="GO" id="GO:0016020">
    <property type="term" value="C:membrane"/>
    <property type="evidence" value="ECO:0007669"/>
    <property type="project" value="UniProtKB-SubCell"/>
</dbReference>
<evidence type="ECO:0000256" key="10">
    <source>
        <dbReference type="ARBA" id="ARBA00023303"/>
    </source>
</evidence>
<evidence type="ECO:0000256" key="1">
    <source>
        <dbReference type="ARBA" id="ARBA00004141"/>
    </source>
</evidence>
<keyword evidence="4" id="KW-0812">Transmembrane</keyword>
<dbReference type="AlphaFoldDB" id="A0A7J6PBP9"/>
<keyword evidence="6" id="KW-0630">Potassium</keyword>
<dbReference type="PANTHER" id="PTHR10027">
    <property type="entry name" value="CALCIUM-ACTIVATED POTASSIUM CHANNEL ALPHA CHAIN"/>
    <property type="match status" value="1"/>
</dbReference>
<keyword evidence="2" id="KW-0813">Transport</keyword>
<evidence type="ECO:0000256" key="4">
    <source>
        <dbReference type="ARBA" id="ARBA00022692"/>
    </source>
</evidence>
<reference evidence="11 12" key="1">
    <citation type="submission" date="2020-04" db="EMBL/GenBank/DDBJ databases">
        <title>Perkinsus olseni comparative genomics.</title>
        <authorList>
            <person name="Bogema D.R."/>
        </authorList>
    </citation>
    <scope>NUCLEOTIDE SEQUENCE [LARGE SCALE GENOMIC DNA]</scope>
    <source>
        <strain evidence="11">00978-12</strain>
    </source>
</reference>
<sequence length="143" mass="15583">MSRGGHPDGGGVPNFRESAEYASGRIVTNAAFQSLICQLPGVSSHMLTIDVVRQFISGVSFGGGHTFNLIDCPVRHWGAPFSRVFFDLYDEGTICIGVYRGSPVFETPLQCLPFVLTCPRPNLAMTPGDQLYIIPRGAAYTIW</sequence>
<evidence type="ECO:0000256" key="2">
    <source>
        <dbReference type="ARBA" id="ARBA00022448"/>
    </source>
</evidence>